<evidence type="ECO:0000313" key="2">
    <source>
        <dbReference type="EMBL" id="GMN45502.1"/>
    </source>
</evidence>
<feature type="compositionally biased region" description="Polar residues" evidence="1">
    <location>
        <begin position="1"/>
        <end position="11"/>
    </location>
</feature>
<evidence type="ECO:0000313" key="3">
    <source>
        <dbReference type="Proteomes" id="UP001187192"/>
    </source>
</evidence>
<feature type="region of interest" description="Disordered" evidence="1">
    <location>
        <begin position="67"/>
        <end position="88"/>
    </location>
</feature>
<dbReference type="EMBL" id="BTGU01000020">
    <property type="protein sequence ID" value="GMN45502.1"/>
    <property type="molecule type" value="Genomic_DNA"/>
</dbReference>
<gene>
    <name evidence="2" type="ORF">TIFTF001_014691</name>
</gene>
<feature type="region of interest" description="Disordered" evidence="1">
    <location>
        <begin position="1"/>
        <end position="21"/>
    </location>
</feature>
<dbReference type="Proteomes" id="UP001187192">
    <property type="component" value="Unassembled WGS sequence"/>
</dbReference>
<comment type="caution">
    <text evidence="2">The sequence shown here is derived from an EMBL/GenBank/DDBJ whole genome shotgun (WGS) entry which is preliminary data.</text>
</comment>
<organism evidence="2 3">
    <name type="scientific">Ficus carica</name>
    <name type="common">Common fig</name>
    <dbReference type="NCBI Taxonomy" id="3494"/>
    <lineage>
        <taxon>Eukaryota</taxon>
        <taxon>Viridiplantae</taxon>
        <taxon>Streptophyta</taxon>
        <taxon>Embryophyta</taxon>
        <taxon>Tracheophyta</taxon>
        <taxon>Spermatophyta</taxon>
        <taxon>Magnoliopsida</taxon>
        <taxon>eudicotyledons</taxon>
        <taxon>Gunneridae</taxon>
        <taxon>Pentapetalae</taxon>
        <taxon>rosids</taxon>
        <taxon>fabids</taxon>
        <taxon>Rosales</taxon>
        <taxon>Moraceae</taxon>
        <taxon>Ficeae</taxon>
        <taxon>Ficus</taxon>
    </lineage>
</organism>
<feature type="compositionally biased region" description="Low complexity" evidence="1">
    <location>
        <begin position="69"/>
        <end position="88"/>
    </location>
</feature>
<dbReference type="AlphaFoldDB" id="A0AA88A6I4"/>
<sequence>MDSEVMKQQNEGIMVGDDENTEKLVKSENAGEPGKQFRGKRGGVIPAKRRLVKKMVLDSIVKSVASVFRSRSSSSTTTTTPTSSNPNN</sequence>
<evidence type="ECO:0000256" key="1">
    <source>
        <dbReference type="SAM" id="MobiDB-lite"/>
    </source>
</evidence>
<keyword evidence="3" id="KW-1185">Reference proteome</keyword>
<reference evidence="2" key="1">
    <citation type="submission" date="2023-07" db="EMBL/GenBank/DDBJ databases">
        <title>draft genome sequence of fig (Ficus carica).</title>
        <authorList>
            <person name="Takahashi T."/>
            <person name="Nishimura K."/>
        </authorList>
    </citation>
    <scope>NUCLEOTIDE SEQUENCE</scope>
</reference>
<name>A0AA88A6I4_FICCA</name>
<proteinExistence type="predicted"/>
<accession>A0AA88A6I4</accession>
<protein>
    <submittedName>
        <fullName evidence="2">Uncharacterized protein</fullName>
    </submittedName>
</protein>